<evidence type="ECO:0000313" key="3">
    <source>
        <dbReference type="Proteomes" id="UP001434883"/>
    </source>
</evidence>
<proteinExistence type="predicted"/>
<sequence length="122" mass="14180">MESKEGSENHERLHHTSQRGEADKPHSQEAKICRDQEPNRQTGTWNERVGAVGLQPHHFISHPSICLHIYQTVFLTPIHLAILRDTSKLDPVDLTKGSFLAHRCYRIRYSSIRRWKSSNQIM</sequence>
<feature type="region of interest" description="Disordered" evidence="1">
    <location>
        <begin position="1"/>
        <end position="44"/>
    </location>
</feature>
<evidence type="ECO:0000256" key="1">
    <source>
        <dbReference type="SAM" id="MobiDB-lite"/>
    </source>
</evidence>
<name>A0ABV0RE45_9TELE</name>
<comment type="caution">
    <text evidence="2">The sequence shown here is derived from an EMBL/GenBank/DDBJ whole genome shotgun (WGS) entry which is preliminary data.</text>
</comment>
<protein>
    <submittedName>
        <fullName evidence="2">Uncharacterized protein</fullName>
    </submittedName>
</protein>
<organism evidence="2 3">
    <name type="scientific">Xenoophorus captivus</name>
    <dbReference type="NCBI Taxonomy" id="1517983"/>
    <lineage>
        <taxon>Eukaryota</taxon>
        <taxon>Metazoa</taxon>
        <taxon>Chordata</taxon>
        <taxon>Craniata</taxon>
        <taxon>Vertebrata</taxon>
        <taxon>Euteleostomi</taxon>
        <taxon>Actinopterygii</taxon>
        <taxon>Neopterygii</taxon>
        <taxon>Teleostei</taxon>
        <taxon>Neoteleostei</taxon>
        <taxon>Acanthomorphata</taxon>
        <taxon>Ovalentaria</taxon>
        <taxon>Atherinomorphae</taxon>
        <taxon>Cyprinodontiformes</taxon>
        <taxon>Goodeidae</taxon>
        <taxon>Xenoophorus</taxon>
    </lineage>
</organism>
<keyword evidence="3" id="KW-1185">Reference proteome</keyword>
<dbReference type="EMBL" id="JAHRIN010042746">
    <property type="protein sequence ID" value="MEQ2206324.1"/>
    <property type="molecule type" value="Genomic_DNA"/>
</dbReference>
<feature type="compositionally biased region" description="Basic and acidic residues" evidence="1">
    <location>
        <begin position="18"/>
        <end position="38"/>
    </location>
</feature>
<feature type="compositionally biased region" description="Basic and acidic residues" evidence="1">
    <location>
        <begin position="1"/>
        <end position="11"/>
    </location>
</feature>
<gene>
    <name evidence="2" type="ORF">XENOCAPTIV_027807</name>
</gene>
<accession>A0ABV0RE45</accession>
<dbReference type="Proteomes" id="UP001434883">
    <property type="component" value="Unassembled WGS sequence"/>
</dbReference>
<evidence type="ECO:0000313" key="2">
    <source>
        <dbReference type="EMBL" id="MEQ2206324.1"/>
    </source>
</evidence>
<reference evidence="2 3" key="1">
    <citation type="submission" date="2021-06" db="EMBL/GenBank/DDBJ databases">
        <authorList>
            <person name="Palmer J.M."/>
        </authorList>
    </citation>
    <scope>NUCLEOTIDE SEQUENCE [LARGE SCALE GENOMIC DNA]</scope>
    <source>
        <strain evidence="2 3">XC_2019</strain>
        <tissue evidence="2">Muscle</tissue>
    </source>
</reference>